<feature type="compositionally biased region" description="Basic residues" evidence="3">
    <location>
        <begin position="1"/>
        <end position="18"/>
    </location>
</feature>
<feature type="region of interest" description="Disordered" evidence="3">
    <location>
        <begin position="1"/>
        <end position="33"/>
    </location>
</feature>
<keyword evidence="6" id="KW-1185">Reference proteome</keyword>
<accession>A0AA88U4V1</accession>
<evidence type="ECO:0000256" key="1">
    <source>
        <dbReference type="ARBA" id="ARBA00022884"/>
    </source>
</evidence>
<feature type="compositionally biased region" description="Basic residues" evidence="3">
    <location>
        <begin position="527"/>
        <end position="536"/>
    </location>
</feature>
<gene>
    <name evidence="5" type="ORF">RJ640_022882</name>
</gene>
<keyword evidence="1 2" id="KW-0694">RNA-binding</keyword>
<dbReference type="GO" id="GO:0003723">
    <property type="term" value="F:RNA binding"/>
    <property type="evidence" value="ECO:0007669"/>
    <property type="project" value="UniProtKB-UniRule"/>
</dbReference>
<proteinExistence type="predicted"/>
<feature type="compositionally biased region" description="Basic and acidic residues" evidence="3">
    <location>
        <begin position="77"/>
        <end position="88"/>
    </location>
</feature>
<evidence type="ECO:0000256" key="3">
    <source>
        <dbReference type="SAM" id="MobiDB-lite"/>
    </source>
</evidence>
<feature type="compositionally biased region" description="Basic and acidic residues" evidence="3">
    <location>
        <begin position="502"/>
        <end position="519"/>
    </location>
</feature>
<dbReference type="InterPro" id="IPR012677">
    <property type="entry name" value="Nucleotide-bd_a/b_plait_sf"/>
</dbReference>
<dbReference type="InterPro" id="IPR035979">
    <property type="entry name" value="RBD_domain_sf"/>
</dbReference>
<feature type="region of interest" description="Disordered" evidence="3">
    <location>
        <begin position="455"/>
        <end position="574"/>
    </location>
</feature>
<name>A0AA88U4V1_9ASTE</name>
<reference evidence="5" key="1">
    <citation type="submission" date="2022-12" db="EMBL/GenBank/DDBJ databases">
        <title>Draft genome assemblies for two species of Escallonia (Escalloniales).</title>
        <authorList>
            <person name="Chanderbali A."/>
            <person name="Dervinis C."/>
            <person name="Anghel I."/>
            <person name="Soltis D."/>
            <person name="Soltis P."/>
            <person name="Zapata F."/>
        </authorList>
    </citation>
    <scope>NUCLEOTIDE SEQUENCE</scope>
    <source>
        <strain evidence="5">UCBG92.1500</strain>
        <tissue evidence="5">Leaf</tissue>
    </source>
</reference>
<dbReference type="Proteomes" id="UP001187471">
    <property type="component" value="Unassembled WGS sequence"/>
</dbReference>
<feature type="compositionally biased region" description="Acidic residues" evidence="3">
    <location>
        <begin position="173"/>
        <end position="193"/>
    </location>
</feature>
<dbReference type="SUPFAM" id="SSF54928">
    <property type="entry name" value="RNA-binding domain, RBD"/>
    <property type="match status" value="2"/>
</dbReference>
<evidence type="ECO:0000256" key="2">
    <source>
        <dbReference type="PROSITE-ProRule" id="PRU00176"/>
    </source>
</evidence>
<organism evidence="5 6">
    <name type="scientific">Escallonia rubra</name>
    <dbReference type="NCBI Taxonomy" id="112253"/>
    <lineage>
        <taxon>Eukaryota</taxon>
        <taxon>Viridiplantae</taxon>
        <taxon>Streptophyta</taxon>
        <taxon>Embryophyta</taxon>
        <taxon>Tracheophyta</taxon>
        <taxon>Spermatophyta</taxon>
        <taxon>Magnoliopsida</taxon>
        <taxon>eudicotyledons</taxon>
        <taxon>Gunneridae</taxon>
        <taxon>Pentapetalae</taxon>
        <taxon>asterids</taxon>
        <taxon>campanulids</taxon>
        <taxon>Escalloniales</taxon>
        <taxon>Escalloniaceae</taxon>
        <taxon>Escallonia</taxon>
    </lineage>
</organism>
<feature type="region of interest" description="Disordered" evidence="3">
    <location>
        <begin position="168"/>
        <end position="194"/>
    </location>
</feature>
<feature type="compositionally biased region" description="Polar residues" evidence="3">
    <location>
        <begin position="124"/>
        <end position="136"/>
    </location>
</feature>
<dbReference type="CDD" id="cd00590">
    <property type="entry name" value="RRM_SF"/>
    <property type="match status" value="1"/>
</dbReference>
<feature type="domain" description="RRM" evidence="4">
    <location>
        <begin position="354"/>
        <end position="433"/>
    </location>
</feature>
<dbReference type="Pfam" id="PF00076">
    <property type="entry name" value="RRM_1"/>
    <property type="match status" value="2"/>
</dbReference>
<dbReference type="Gene3D" id="3.30.70.330">
    <property type="match status" value="3"/>
</dbReference>
<comment type="caution">
    <text evidence="5">The sequence shown here is derived from an EMBL/GenBank/DDBJ whole genome shotgun (WGS) entry which is preliminary data.</text>
</comment>
<dbReference type="SMART" id="SM00360">
    <property type="entry name" value="RRM"/>
    <property type="match status" value="2"/>
</dbReference>
<feature type="domain" description="RRM" evidence="4">
    <location>
        <begin position="206"/>
        <end position="287"/>
    </location>
</feature>
<sequence>MPPRKSTRAKKPTPKGKQPKIEPSSLVGDGGTELEDLVRSEAIVVEFMNDNSLQFEGLIGGDCAVGNRAEGQVEGDANGKIEEGEKVVGRKNGGGDGKSDDGTVYDKGGNGKSDDDGGKAENAVGNNGAQSGTVSERNPIEEDTACDRINESEAHGDDSELLVVIDKSNQEVESVECPDDEEDSEDNEDDEDLSVLNADRKRQKDLELFVGRLDKKVVEDDLIQVFGRFGVIKAARVIRNSKTKKSKGYAFIQYAVLEQTKHALSELKDGVEVLETLKRYGIEHIEEIHLPRDPKNEGKIRGFAHLEFSTHSDAMAAFQRLRKPDADFGRDRSAKVAFTQTPMQPNEEVLAQVKRVYIEGLTDAWSEEKLKEICLQYGEIEKVSLSKSLVTKRNAFGFVTFTSRESALACVEGINNTKIGEGEVKINASIAKPQSKGRLQKQGFRGGFKVQKNSETSALKEGGEKANQAELSKTKAHLTSPIEKKGKAVGKKKQKSLPQSKATDEGKPSKSHRGTDGQRVRTASKLGRTKRKRKNLPSKVEGSANRGNEQGHGRRPSKKPRGDTQGRQKNNFRTVKIDRHYRKGPELGAGSASYRNSYAPVYAASTSHYVGHAHGAISSSKRHYTDMEPHAGYLEPVVRKQVRLYSEYLEPAVGSQVQPRSVYVEPASRTQGGLYAEYHHPSVGTHGQPHARYLEPTVEAQSQSHGRYLEVEPPVGRQGQPHAGYIQPTIIRHGYDPYDPRLRRAGGHDIQGSSGPGYGGLALPPYHVPNNTRYAGYEVASAGDYYQSGGAYLPRT</sequence>
<dbReference type="EMBL" id="JAVXUO010002562">
    <property type="protein sequence ID" value="KAK2971743.1"/>
    <property type="molecule type" value="Genomic_DNA"/>
</dbReference>
<evidence type="ECO:0000313" key="5">
    <source>
        <dbReference type="EMBL" id="KAK2971743.1"/>
    </source>
</evidence>
<dbReference type="PROSITE" id="PS50102">
    <property type="entry name" value="RRM"/>
    <property type="match status" value="2"/>
</dbReference>
<evidence type="ECO:0000313" key="6">
    <source>
        <dbReference type="Proteomes" id="UP001187471"/>
    </source>
</evidence>
<protein>
    <recommendedName>
        <fullName evidence="4">RRM domain-containing protein</fullName>
    </recommendedName>
</protein>
<dbReference type="AlphaFoldDB" id="A0AA88U4V1"/>
<dbReference type="InterPro" id="IPR000504">
    <property type="entry name" value="RRM_dom"/>
</dbReference>
<feature type="region of interest" description="Disordered" evidence="3">
    <location>
        <begin position="62"/>
        <end position="140"/>
    </location>
</feature>
<evidence type="ECO:0000259" key="4">
    <source>
        <dbReference type="PROSITE" id="PS50102"/>
    </source>
</evidence>
<dbReference type="PANTHER" id="PTHR21245">
    <property type="entry name" value="HETEROGENEOUS NUCLEAR RIBONUCLEOPROTEIN"/>
    <property type="match status" value="1"/>
</dbReference>